<sequence>MNSGEKKVYQKENPFERANIFSKFTFWWLKDIFKLGIKGPIPPDEVYKPKSTLESRKITQRFMELWSEESKRKNPQLLKVIFKMYGAPVLIWGLMFCVLETAMRVMQPLCLGGLVSYFASDQTHISKSDAYWYAGGIVFSSAVSVLNFHPYVLYVFETGAKIRLGCIGLMYRKTLNLPKSAVYDGLNGKLINLISNDVSRFELALLFLHDVWKGPIEALLFGYFIYVQIGVAGIIGMAFLLSFIPIQAYLGKKSAQLRRRTAKRTDFRVKIMNEIILGIQVIKMYAWEKSFASMVDQIRKKEVSAIRGTAYLKATLFSFGMISRLSIFLSLVTYIFLGNVITAQKIFVVFSFFNILNLSMVYFWPIALAFAAEGYVSAKRIQEFLLASEEKTRALEQKQDNDKKMSKKSADKNLVSQLKNSNSKCDMVVQKRIVDLNANIKGIVMRNVTATWEGGEKQTGGIFNFDLTIADGELCAVVGPVGAGKSTLLHVLLGELGVDDGECVINGSISYASQETWLFESTVRSNIIFIEQFDQKRYKEVVRVCGLETDFKSMPNGDMTIVGERGISLSGGQKARISLARAVYKEADIYLLDDPLSAVDSHVGKHLFQECIQQFLRDKICILVTHQLQYLKDVNHLVLMYHGRIDSQGTYAEVQQNSAETFLTIQSLDETGNDQSNTKRQRTSSSTSLVSEDTINEVDDREELQGVGAVELSVYKQYFKAVESFPYIIFIVFLFICAQSLISSVDFYISLWSNWEEQVASRKLSAPANSSEIKQSDDVINNDDETRMNYIITYAILMGIATYVYIHRTFAFFLMCMRASIKLHDKLFRGITRATMYFYNNNPSGRILNRFSRDINSVDTILPPALIECFAIFLEFAAITVIVAIANYWLLLPTFVMSILFYILRFVYMAAARSIKRVESLTQSPIFSHTNATLQGLSTVRAFNAQNILESEFYVHEDYNTGAFYLRITTTRAFGLWLDIVCLLYIAVVTFSFLIMEDENAKSGNIGLAILHCINLIGMCQWGMRQAAEVENQMTSVERVMEYAELPSEPPLESEHKYRPPSNWPSNGEITFNDLNFKYSENSDYVLTNLNLRIHAKEKVGIVGRTGAGKSSIIQAIFRLAELNGEILIDGISTNTLGLHDLRKKISIIPQDPVLFSGTLRLNLDPFNEHNDATLWDALEQVELKSFVSSMVNGLDCKMIDGGSNLSMGQRQLVCLGRAILRNNKILICDEATANVDPETDKLIQRAIRTKFSDCTVLTIAHRLHTVMDNDRILVIDAGRAVEFGHPYELLKRSDGHLRRLVEQTGTATSEILMGIAAESYSKK</sequence>
<protein>
    <submittedName>
        <fullName evidence="13">Multidrug resistance-associated protein lethal</fullName>
    </submittedName>
</protein>
<dbReference type="Gene3D" id="3.40.50.300">
    <property type="entry name" value="P-loop containing nucleotide triphosphate hydrolases"/>
    <property type="match status" value="2"/>
</dbReference>
<dbReference type="EMBL" id="WJQU01000003">
    <property type="protein sequence ID" value="KAJ6637208.1"/>
    <property type="molecule type" value="Genomic_DNA"/>
</dbReference>
<dbReference type="Proteomes" id="UP001151699">
    <property type="component" value="Chromosome X"/>
</dbReference>
<keyword evidence="3 10" id="KW-0812">Transmembrane</keyword>
<evidence type="ECO:0000259" key="11">
    <source>
        <dbReference type="PROSITE" id="PS50893"/>
    </source>
</evidence>
<dbReference type="InterPro" id="IPR044726">
    <property type="entry name" value="ABCC_6TM_D2"/>
</dbReference>
<evidence type="ECO:0000256" key="3">
    <source>
        <dbReference type="ARBA" id="ARBA00022692"/>
    </source>
</evidence>
<feature type="transmembrane region" description="Helical" evidence="10">
    <location>
        <begin position="888"/>
        <end position="908"/>
    </location>
</feature>
<feature type="domain" description="ABC transporter" evidence="11">
    <location>
        <begin position="1070"/>
        <end position="1303"/>
    </location>
</feature>
<dbReference type="SUPFAM" id="SSF52540">
    <property type="entry name" value="P-loop containing nucleoside triphosphate hydrolases"/>
    <property type="match status" value="2"/>
</dbReference>
<dbReference type="FunFam" id="3.40.50.300:FF:000973">
    <property type="entry name" value="Multidrug resistance-associated protein 4"/>
    <property type="match status" value="1"/>
</dbReference>
<evidence type="ECO:0000256" key="1">
    <source>
        <dbReference type="ARBA" id="ARBA00004141"/>
    </source>
</evidence>
<feature type="domain" description="ABC transmembrane type-1" evidence="12">
    <location>
        <begin position="777"/>
        <end position="1032"/>
    </location>
</feature>
<dbReference type="PANTHER" id="PTHR24223">
    <property type="entry name" value="ATP-BINDING CASSETTE SUB-FAMILY C"/>
    <property type="match status" value="1"/>
</dbReference>
<keyword evidence="4" id="KW-0677">Repeat</keyword>
<evidence type="ECO:0000259" key="12">
    <source>
        <dbReference type="PROSITE" id="PS50929"/>
    </source>
</evidence>
<dbReference type="Gene3D" id="1.20.1560.10">
    <property type="entry name" value="ABC transporter type 1, transmembrane domain"/>
    <property type="match status" value="2"/>
</dbReference>
<dbReference type="PROSITE" id="PS50893">
    <property type="entry name" value="ABC_TRANSPORTER_2"/>
    <property type="match status" value="2"/>
</dbReference>
<dbReference type="FunFam" id="3.40.50.300:FF:000163">
    <property type="entry name" value="Multidrug resistance-associated protein member 4"/>
    <property type="match status" value="1"/>
</dbReference>
<evidence type="ECO:0000256" key="2">
    <source>
        <dbReference type="ARBA" id="ARBA00022448"/>
    </source>
</evidence>
<feature type="region of interest" description="Disordered" evidence="9">
    <location>
        <begin position="670"/>
        <end position="692"/>
    </location>
</feature>
<dbReference type="CDD" id="cd03244">
    <property type="entry name" value="ABCC_MRP_domain2"/>
    <property type="match status" value="1"/>
</dbReference>
<dbReference type="SUPFAM" id="SSF90123">
    <property type="entry name" value="ABC transporter transmembrane region"/>
    <property type="match status" value="2"/>
</dbReference>
<gene>
    <name evidence="13" type="ORF">Bhyg_09937</name>
</gene>
<dbReference type="GO" id="GO:0016887">
    <property type="term" value="F:ATP hydrolysis activity"/>
    <property type="evidence" value="ECO:0007669"/>
    <property type="project" value="InterPro"/>
</dbReference>
<dbReference type="InterPro" id="IPR003593">
    <property type="entry name" value="AAA+_ATPase"/>
</dbReference>
<comment type="subcellular location">
    <subcellularLocation>
        <location evidence="1">Membrane</location>
        <topology evidence="1">Multi-pass membrane protein</topology>
    </subcellularLocation>
</comment>
<name>A0A9Q0MSI0_9DIPT</name>
<dbReference type="GO" id="GO:0005524">
    <property type="term" value="F:ATP binding"/>
    <property type="evidence" value="ECO:0007669"/>
    <property type="project" value="UniProtKB-KW"/>
</dbReference>
<dbReference type="CDD" id="cd03250">
    <property type="entry name" value="ABCC_MRP_domain1"/>
    <property type="match status" value="1"/>
</dbReference>
<feature type="domain" description="ABC transmembrane type-1" evidence="12">
    <location>
        <begin position="91"/>
        <end position="372"/>
    </location>
</feature>
<evidence type="ECO:0000256" key="8">
    <source>
        <dbReference type="ARBA" id="ARBA00023136"/>
    </source>
</evidence>
<evidence type="ECO:0000313" key="14">
    <source>
        <dbReference type="Proteomes" id="UP001151699"/>
    </source>
</evidence>
<evidence type="ECO:0000256" key="4">
    <source>
        <dbReference type="ARBA" id="ARBA00022737"/>
    </source>
</evidence>
<evidence type="ECO:0000256" key="6">
    <source>
        <dbReference type="ARBA" id="ARBA00022840"/>
    </source>
</evidence>
<feature type="transmembrane region" description="Helical" evidence="10">
    <location>
        <begin position="860"/>
        <end position="882"/>
    </location>
</feature>
<dbReference type="InterPro" id="IPR027417">
    <property type="entry name" value="P-loop_NTPase"/>
</dbReference>
<keyword evidence="5" id="KW-0547">Nucleotide-binding</keyword>
<dbReference type="InterPro" id="IPR003439">
    <property type="entry name" value="ABC_transporter-like_ATP-bd"/>
</dbReference>
<feature type="transmembrane region" description="Helical" evidence="10">
    <location>
        <begin position="77"/>
        <end position="95"/>
    </location>
</feature>
<feature type="transmembrane region" description="Helical" evidence="10">
    <location>
        <begin position="974"/>
        <end position="994"/>
    </location>
</feature>
<keyword evidence="7 10" id="KW-1133">Transmembrane helix</keyword>
<dbReference type="PROSITE" id="PS00211">
    <property type="entry name" value="ABC_TRANSPORTER_1"/>
    <property type="match status" value="1"/>
</dbReference>
<keyword evidence="8 10" id="KW-0472">Membrane</keyword>
<dbReference type="PANTHER" id="PTHR24223:SF324">
    <property type="entry name" value="LD17001P"/>
    <property type="match status" value="1"/>
</dbReference>
<evidence type="ECO:0000256" key="10">
    <source>
        <dbReference type="SAM" id="Phobius"/>
    </source>
</evidence>
<dbReference type="InterPro" id="IPR050173">
    <property type="entry name" value="ABC_transporter_C-like"/>
</dbReference>
<dbReference type="PROSITE" id="PS50929">
    <property type="entry name" value="ABC_TM1F"/>
    <property type="match status" value="2"/>
</dbReference>
<dbReference type="SMART" id="SM00382">
    <property type="entry name" value="AAA"/>
    <property type="match status" value="2"/>
</dbReference>
<feature type="transmembrane region" description="Helical" evidence="10">
    <location>
        <begin position="223"/>
        <end position="250"/>
    </location>
</feature>
<dbReference type="FunFam" id="1.20.1560.10:FF:000014">
    <property type="entry name" value="Multidrug resistance-associated protein member 4"/>
    <property type="match status" value="1"/>
</dbReference>
<evidence type="ECO:0000256" key="7">
    <source>
        <dbReference type="ARBA" id="ARBA00022989"/>
    </source>
</evidence>
<evidence type="ECO:0000256" key="5">
    <source>
        <dbReference type="ARBA" id="ARBA00022741"/>
    </source>
</evidence>
<feature type="transmembrane region" description="Helical" evidence="10">
    <location>
        <begin position="791"/>
        <end position="816"/>
    </location>
</feature>
<reference evidence="13" key="1">
    <citation type="submission" date="2022-07" db="EMBL/GenBank/DDBJ databases">
        <authorList>
            <person name="Trinca V."/>
            <person name="Uliana J.V.C."/>
            <person name="Torres T.T."/>
            <person name="Ward R.J."/>
            <person name="Monesi N."/>
        </authorList>
    </citation>
    <scope>NUCLEOTIDE SEQUENCE</scope>
    <source>
        <strain evidence="13">HSMRA1968</strain>
        <tissue evidence="13">Whole embryos</tissue>
    </source>
</reference>
<feature type="transmembrane region" description="Helical" evidence="10">
    <location>
        <begin position="316"/>
        <end position="337"/>
    </location>
</feature>
<dbReference type="Pfam" id="PF00005">
    <property type="entry name" value="ABC_tran"/>
    <property type="match status" value="2"/>
</dbReference>
<dbReference type="FunFam" id="1.20.1560.10:FF:000026">
    <property type="entry name" value="Multidrug resistance-associated protein lethal(2)03659"/>
    <property type="match status" value="1"/>
</dbReference>
<keyword evidence="6" id="KW-0067">ATP-binding</keyword>
<feature type="transmembrane region" description="Helical" evidence="10">
    <location>
        <begin position="725"/>
        <end position="749"/>
    </location>
</feature>
<dbReference type="Pfam" id="PF00664">
    <property type="entry name" value="ABC_membrane"/>
    <property type="match status" value="2"/>
</dbReference>
<accession>A0A9Q0MSI0</accession>
<feature type="domain" description="ABC transporter" evidence="11">
    <location>
        <begin position="443"/>
        <end position="667"/>
    </location>
</feature>
<dbReference type="InterPro" id="IPR011527">
    <property type="entry name" value="ABC1_TM_dom"/>
</dbReference>
<evidence type="ECO:0000313" key="13">
    <source>
        <dbReference type="EMBL" id="KAJ6637208.1"/>
    </source>
</evidence>
<evidence type="ECO:0000256" key="9">
    <source>
        <dbReference type="SAM" id="MobiDB-lite"/>
    </source>
</evidence>
<dbReference type="GO" id="GO:0140359">
    <property type="term" value="F:ABC-type transporter activity"/>
    <property type="evidence" value="ECO:0007669"/>
    <property type="project" value="InterPro"/>
</dbReference>
<proteinExistence type="predicted"/>
<dbReference type="GO" id="GO:0016020">
    <property type="term" value="C:membrane"/>
    <property type="evidence" value="ECO:0007669"/>
    <property type="project" value="UniProtKB-SubCell"/>
</dbReference>
<feature type="transmembrane region" description="Helical" evidence="10">
    <location>
        <begin position="349"/>
        <end position="372"/>
    </location>
</feature>
<dbReference type="CDD" id="cd18580">
    <property type="entry name" value="ABC_6TM_ABCC_D2"/>
    <property type="match status" value="1"/>
</dbReference>
<organism evidence="13 14">
    <name type="scientific">Pseudolycoriella hygida</name>
    <dbReference type="NCBI Taxonomy" id="35572"/>
    <lineage>
        <taxon>Eukaryota</taxon>
        <taxon>Metazoa</taxon>
        <taxon>Ecdysozoa</taxon>
        <taxon>Arthropoda</taxon>
        <taxon>Hexapoda</taxon>
        <taxon>Insecta</taxon>
        <taxon>Pterygota</taxon>
        <taxon>Neoptera</taxon>
        <taxon>Endopterygota</taxon>
        <taxon>Diptera</taxon>
        <taxon>Nematocera</taxon>
        <taxon>Sciaroidea</taxon>
        <taxon>Sciaridae</taxon>
        <taxon>Pseudolycoriella</taxon>
    </lineage>
</organism>
<dbReference type="InterPro" id="IPR017871">
    <property type="entry name" value="ABC_transporter-like_CS"/>
</dbReference>
<keyword evidence="14" id="KW-1185">Reference proteome</keyword>
<feature type="transmembrane region" description="Helical" evidence="10">
    <location>
        <begin position="131"/>
        <end position="154"/>
    </location>
</feature>
<comment type="caution">
    <text evidence="13">The sequence shown here is derived from an EMBL/GenBank/DDBJ whole genome shotgun (WGS) entry which is preliminary data.</text>
</comment>
<keyword evidence="2" id="KW-0813">Transport</keyword>
<dbReference type="InterPro" id="IPR036640">
    <property type="entry name" value="ABC1_TM_sf"/>
</dbReference>
<dbReference type="OrthoDB" id="6500128at2759"/>